<evidence type="ECO:0000313" key="5">
    <source>
        <dbReference type="EMBL" id="EEW37203.1"/>
    </source>
</evidence>
<dbReference type="GO" id="GO:0003700">
    <property type="term" value="F:DNA-binding transcription factor activity"/>
    <property type="evidence" value="ECO:0007669"/>
    <property type="project" value="InterPro"/>
</dbReference>
<feature type="domain" description="HTH gntR-type" evidence="4">
    <location>
        <begin position="18"/>
        <end position="85"/>
    </location>
</feature>
<dbReference type="SMART" id="SM00895">
    <property type="entry name" value="FCD"/>
    <property type="match status" value="1"/>
</dbReference>
<name>C8NHM6_9LACT</name>
<evidence type="ECO:0000313" key="6">
    <source>
        <dbReference type="Proteomes" id="UP000005926"/>
    </source>
</evidence>
<dbReference type="STRING" id="638301.HMPREF0444_1421"/>
<dbReference type="SUPFAM" id="SSF48008">
    <property type="entry name" value="GntR ligand-binding domain-like"/>
    <property type="match status" value="1"/>
</dbReference>
<dbReference type="eggNOG" id="COG1802">
    <property type="taxonomic scope" value="Bacteria"/>
</dbReference>
<dbReference type="SMART" id="SM00345">
    <property type="entry name" value="HTH_GNTR"/>
    <property type="match status" value="1"/>
</dbReference>
<keyword evidence="1" id="KW-0805">Transcription regulation</keyword>
<dbReference type="InterPro" id="IPR036390">
    <property type="entry name" value="WH_DNA-bd_sf"/>
</dbReference>
<dbReference type="RefSeq" id="WP_005607874.1">
    <property type="nucleotide sequence ID" value="NZ_CP102283.1"/>
</dbReference>
<dbReference type="InterPro" id="IPR011711">
    <property type="entry name" value="GntR_C"/>
</dbReference>
<dbReference type="SUPFAM" id="SSF46785">
    <property type="entry name" value="Winged helix' DNA-binding domain"/>
    <property type="match status" value="1"/>
</dbReference>
<evidence type="ECO:0000256" key="3">
    <source>
        <dbReference type="ARBA" id="ARBA00023163"/>
    </source>
</evidence>
<dbReference type="PANTHER" id="PTHR43537">
    <property type="entry name" value="TRANSCRIPTIONAL REGULATOR, GNTR FAMILY"/>
    <property type="match status" value="1"/>
</dbReference>
<reference evidence="5 6" key="1">
    <citation type="submission" date="2009-08" db="EMBL/GenBank/DDBJ databases">
        <authorList>
            <person name="Muzny D."/>
            <person name="Qin X."/>
            <person name="Deng J."/>
            <person name="Jiang H."/>
            <person name="Liu Y."/>
            <person name="Qu J."/>
            <person name="Song X.-Z."/>
            <person name="Zhang L."/>
            <person name="Thornton R."/>
            <person name="Coyle M."/>
            <person name="Francisco L."/>
            <person name="Jackson L."/>
            <person name="Javaid M."/>
            <person name="Korchina V."/>
            <person name="Kovar C."/>
            <person name="Mata R."/>
            <person name="Mathew T."/>
            <person name="Ngo R."/>
            <person name="Nguyen L."/>
            <person name="Nguyen N."/>
            <person name="Okwuonu G."/>
            <person name="Ongeri F."/>
            <person name="Pham C."/>
            <person name="Simmons D."/>
            <person name="Wilczek-Boney K."/>
            <person name="Hale W."/>
            <person name="Jakkamsetti A."/>
            <person name="Pham P."/>
            <person name="Ruth R."/>
            <person name="San Lucas F."/>
            <person name="Warren J."/>
            <person name="Zhang J."/>
            <person name="Zhao Z."/>
            <person name="Zhou C."/>
            <person name="Zhu D."/>
            <person name="Lee S."/>
            <person name="Bess C."/>
            <person name="Blankenburg K."/>
            <person name="Forbes L."/>
            <person name="Fu Q."/>
            <person name="Gubbala S."/>
            <person name="Hirani K."/>
            <person name="Jayaseelan J.C."/>
            <person name="Lara F."/>
            <person name="Munidasa M."/>
            <person name="Palculict T."/>
            <person name="Patil S."/>
            <person name="Pu L.-L."/>
            <person name="Saada N."/>
            <person name="Tang L."/>
            <person name="Weissenberger G."/>
            <person name="Zhu Y."/>
            <person name="Hemphill L."/>
            <person name="Shang Y."/>
            <person name="Youmans B."/>
            <person name="Ayvaz T."/>
            <person name="Ross M."/>
            <person name="Santibanez J."/>
            <person name="Aqrawi P."/>
            <person name="Gross S."/>
            <person name="Joshi V."/>
            <person name="Fowler G."/>
            <person name="Nazareth L."/>
            <person name="Reid J."/>
            <person name="Worley K."/>
            <person name="Petrosino J."/>
            <person name="Highlander S."/>
            <person name="Gibbs R."/>
        </authorList>
    </citation>
    <scope>NUCLEOTIDE SEQUENCE [LARGE SCALE GENOMIC DNA]</scope>
    <source>
        <strain evidence="5 6">ATCC 49175</strain>
    </source>
</reference>
<evidence type="ECO:0000256" key="2">
    <source>
        <dbReference type="ARBA" id="ARBA00023125"/>
    </source>
</evidence>
<dbReference type="EMBL" id="ACKZ01000020">
    <property type="protein sequence ID" value="EEW37203.1"/>
    <property type="molecule type" value="Genomic_DNA"/>
</dbReference>
<dbReference type="InterPro" id="IPR036388">
    <property type="entry name" value="WH-like_DNA-bd_sf"/>
</dbReference>
<dbReference type="Gene3D" id="1.10.10.10">
    <property type="entry name" value="Winged helix-like DNA-binding domain superfamily/Winged helix DNA-binding domain"/>
    <property type="match status" value="1"/>
</dbReference>
<dbReference type="GeneID" id="78412165"/>
<dbReference type="PANTHER" id="PTHR43537:SF24">
    <property type="entry name" value="GLUCONATE OPERON TRANSCRIPTIONAL REPRESSOR"/>
    <property type="match status" value="1"/>
</dbReference>
<dbReference type="HOGENOM" id="CLU_017584_5_4_9"/>
<organism evidence="5 6">
    <name type="scientific">Granulicatella adiacens ATCC 49175</name>
    <dbReference type="NCBI Taxonomy" id="638301"/>
    <lineage>
        <taxon>Bacteria</taxon>
        <taxon>Bacillati</taxon>
        <taxon>Bacillota</taxon>
        <taxon>Bacilli</taxon>
        <taxon>Lactobacillales</taxon>
        <taxon>Carnobacteriaceae</taxon>
        <taxon>Granulicatella</taxon>
    </lineage>
</organism>
<dbReference type="InterPro" id="IPR000524">
    <property type="entry name" value="Tscrpt_reg_HTH_GntR"/>
</dbReference>
<evidence type="ECO:0000259" key="4">
    <source>
        <dbReference type="PROSITE" id="PS50949"/>
    </source>
</evidence>
<protein>
    <submittedName>
        <fullName evidence="5">Transcriptional regulator, GntR family</fullName>
    </submittedName>
</protein>
<dbReference type="PROSITE" id="PS50949">
    <property type="entry name" value="HTH_GNTR"/>
    <property type="match status" value="1"/>
</dbReference>
<gene>
    <name evidence="5" type="ORF">HMPREF0444_1421</name>
</gene>
<accession>C8NHM6</accession>
<dbReference type="Gene3D" id="1.20.120.530">
    <property type="entry name" value="GntR ligand-binding domain-like"/>
    <property type="match status" value="1"/>
</dbReference>
<keyword evidence="2" id="KW-0238">DNA-binding</keyword>
<dbReference type="Pfam" id="PF00392">
    <property type="entry name" value="GntR"/>
    <property type="match status" value="1"/>
</dbReference>
<proteinExistence type="predicted"/>
<dbReference type="Pfam" id="PF07729">
    <property type="entry name" value="FCD"/>
    <property type="match status" value="1"/>
</dbReference>
<comment type="caution">
    <text evidence="5">The sequence shown here is derived from an EMBL/GenBank/DDBJ whole genome shotgun (WGS) entry which is preliminary data.</text>
</comment>
<sequence>MSAVIQAVKKNLDITQNKPLKISLYEAFRKTIILGEIPAGTRINEKEFSTELNISRTPIRYALNELTKELLVEHIPKIGVIVKGISIKDAHEIFEIRKSLDTLATINAMKLMTKKDFEELAAILEECDKLNAEDKVDEVLANFTTFNDFIYEKCQMTRLKEIVNELRTYVIYFRDLSIRSSERRTKALNEHKLIYRGMLNKDVEQITLITHEHLDRSLKFILKQMETLHID</sequence>
<dbReference type="GO" id="GO:0003677">
    <property type="term" value="F:DNA binding"/>
    <property type="evidence" value="ECO:0007669"/>
    <property type="project" value="UniProtKB-KW"/>
</dbReference>
<dbReference type="CDD" id="cd07377">
    <property type="entry name" value="WHTH_GntR"/>
    <property type="match status" value="1"/>
</dbReference>
<dbReference type="AlphaFoldDB" id="C8NHM6"/>
<dbReference type="Proteomes" id="UP000005926">
    <property type="component" value="Unassembled WGS sequence"/>
</dbReference>
<evidence type="ECO:0000256" key="1">
    <source>
        <dbReference type="ARBA" id="ARBA00023015"/>
    </source>
</evidence>
<keyword evidence="6" id="KW-1185">Reference proteome</keyword>
<dbReference type="InterPro" id="IPR008920">
    <property type="entry name" value="TF_FadR/GntR_C"/>
</dbReference>
<keyword evidence="3" id="KW-0804">Transcription</keyword>